<dbReference type="Proteomes" id="UP000241912">
    <property type="component" value="Unassembled WGS sequence"/>
</dbReference>
<dbReference type="RefSeq" id="WP_106708355.1">
    <property type="nucleotide sequence ID" value="NZ_PXXU01000114.1"/>
</dbReference>
<dbReference type="Gene3D" id="3.50.50.60">
    <property type="entry name" value="FAD/NAD(P)-binding domain"/>
    <property type="match status" value="2"/>
</dbReference>
<accession>A0A2P7NR02</accession>
<evidence type="ECO:0000313" key="3">
    <source>
        <dbReference type="EMBL" id="PSJ15878.1"/>
    </source>
</evidence>
<dbReference type="PANTHER" id="PTHR43755:SF1">
    <property type="entry name" value="FAD-DEPENDENT PYRIDINE NUCLEOTIDE-DISULPHIDE OXIDOREDUCTASE"/>
    <property type="match status" value="1"/>
</dbReference>
<evidence type="ECO:0000256" key="1">
    <source>
        <dbReference type="SAM" id="SignalP"/>
    </source>
</evidence>
<dbReference type="PRINTS" id="PR00420">
    <property type="entry name" value="RNGMNOXGNASE"/>
</dbReference>
<evidence type="ECO:0000259" key="2">
    <source>
        <dbReference type="Pfam" id="PF07992"/>
    </source>
</evidence>
<dbReference type="SUPFAM" id="SSF51905">
    <property type="entry name" value="FAD/NAD(P)-binding domain"/>
    <property type="match status" value="2"/>
</dbReference>
<dbReference type="EMBL" id="PXXU01000114">
    <property type="protein sequence ID" value="PSJ15878.1"/>
    <property type="molecule type" value="Genomic_DNA"/>
</dbReference>
<dbReference type="Pfam" id="PF07992">
    <property type="entry name" value="Pyr_redox_2"/>
    <property type="match status" value="1"/>
</dbReference>
<proteinExistence type="predicted"/>
<dbReference type="AlphaFoldDB" id="A0A2P7NR02"/>
<dbReference type="GO" id="GO:0016491">
    <property type="term" value="F:oxidoreductase activity"/>
    <property type="evidence" value="ECO:0007669"/>
    <property type="project" value="InterPro"/>
</dbReference>
<dbReference type="PANTHER" id="PTHR43755">
    <property type="match status" value="1"/>
</dbReference>
<feature type="chain" id="PRO_5015140381" description="FAD/NAD(P)-binding domain-containing protein" evidence="1">
    <location>
        <begin position="26"/>
        <end position="463"/>
    </location>
</feature>
<keyword evidence="1" id="KW-0732">Signal</keyword>
<dbReference type="InterPro" id="IPR036188">
    <property type="entry name" value="FAD/NAD-bd_sf"/>
</dbReference>
<comment type="caution">
    <text evidence="3">The sequence shown here is derived from an EMBL/GenBank/DDBJ whole genome shotgun (WGS) entry which is preliminary data.</text>
</comment>
<dbReference type="InterPro" id="IPR052541">
    <property type="entry name" value="SQRD"/>
</dbReference>
<protein>
    <recommendedName>
        <fullName evidence="2">FAD/NAD(P)-binding domain-containing protein</fullName>
    </recommendedName>
</protein>
<gene>
    <name evidence="3" type="ORF">C7H79_16610</name>
</gene>
<dbReference type="OrthoDB" id="9802771at2"/>
<organism evidence="3 4">
    <name type="scientific">Nitrosomonas supralitoralis</name>
    <dbReference type="NCBI Taxonomy" id="2116706"/>
    <lineage>
        <taxon>Bacteria</taxon>
        <taxon>Pseudomonadati</taxon>
        <taxon>Pseudomonadota</taxon>
        <taxon>Betaproteobacteria</taxon>
        <taxon>Nitrosomonadales</taxon>
        <taxon>Nitrosomonadaceae</taxon>
        <taxon>Nitrosomonas</taxon>
    </lineage>
</organism>
<sequence>MKRRNFFKFAAAVPVVAMVPGLSHAALASASPKKILVVGGGMGGAAAARYLKLWGGNVVEVYLITKDASYSTCIQSNLVITGAQPLSSITRNYSVLSSSGINVQQNQVTGIKQDGAQVLVSFSTPPKLHTPSQYDHVILSPGMGPIPDSIPGETRDFSLSFWEGNKALDLKNALDHIPNKGTFVISIPSGAYKGSLAPYGRAFAVADYLQSRNCKIIVIDGHADFVSQKNDFVAALKSFGSHLLQTPSKYSYYAGGTVEYYPGATLNSVSLKDKILHTNLPINFGSTKDGDIPYHAANVIPPQKANLDFASALLEGGAFAPVNAQTFASTVTGYSHVYVIGDAAFLPLPTTPATSVPKSGHAAVDEAKIAAAAILRKIAGRSPETSLVLSAVQYNAIRSTSAHKGVYAHAGYQWDQTHDSWVASGGFLGDPSNTKDQAANISQENYNQGLTWRNALLADAFGR</sequence>
<evidence type="ECO:0000313" key="4">
    <source>
        <dbReference type="Proteomes" id="UP000241912"/>
    </source>
</evidence>
<feature type="domain" description="FAD/NAD(P)-binding" evidence="2">
    <location>
        <begin position="34"/>
        <end position="173"/>
    </location>
</feature>
<dbReference type="InterPro" id="IPR023753">
    <property type="entry name" value="FAD/NAD-binding_dom"/>
</dbReference>
<feature type="signal peptide" evidence="1">
    <location>
        <begin position="1"/>
        <end position="25"/>
    </location>
</feature>
<reference evidence="3 4" key="1">
    <citation type="submission" date="2018-03" db="EMBL/GenBank/DDBJ databases">
        <title>Draft genome of Nitrosomonas supralitoralis APG5.</title>
        <authorList>
            <person name="Urakawa H."/>
            <person name="Lopez J.V."/>
        </authorList>
    </citation>
    <scope>NUCLEOTIDE SEQUENCE [LARGE SCALE GENOMIC DNA]</scope>
    <source>
        <strain evidence="3 4">APG5</strain>
    </source>
</reference>
<name>A0A2P7NR02_9PROT</name>
<keyword evidence="4" id="KW-1185">Reference proteome</keyword>